<keyword evidence="13" id="KW-1185">Reference proteome</keyword>
<dbReference type="GO" id="GO:0009341">
    <property type="term" value="C:beta-galactosidase complex"/>
    <property type="evidence" value="ECO:0007669"/>
    <property type="project" value="InterPro"/>
</dbReference>
<dbReference type="Pfam" id="PF02449">
    <property type="entry name" value="Glyco_hydro_42"/>
    <property type="match status" value="1"/>
</dbReference>
<dbReference type="PANTHER" id="PTHR36447:SF1">
    <property type="entry name" value="BETA-GALACTOSIDASE GANA"/>
    <property type="match status" value="1"/>
</dbReference>
<comment type="caution">
    <text evidence="12">The sequence shown here is derived from an EMBL/GenBank/DDBJ whole genome shotgun (WGS) entry which is preliminary data.</text>
</comment>
<feature type="binding site" evidence="9">
    <location>
        <position position="197"/>
    </location>
    <ligand>
        <name>Zn(2+)</name>
        <dbReference type="ChEBI" id="CHEBI:29105"/>
    </ligand>
</feature>
<feature type="active site" description="Proton donor" evidence="7">
    <location>
        <position position="190"/>
    </location>
</feature>
<feature type="binding site" evidence="8">
    <location>
        <position position="151"/>
    </location>
    <ligand>
        <name>substrate</name>
    </ligand>
</feature>
<dbReference type="GO" id="GO:0004565">
    <property type="term" value="F:beta-galactosidase activity"/>
    <property type="evidence" value="ECO:0007669"/>
    <property type="project" value="UniProtKB-EC"/>
</dbReference>
<feature type="active site" description="Nucleophile" evidence="7">
    <location>
        <position position="342"/>
    </location>
</feature>
<dbReference type="GO" id="GO:0046872">
    <property type="term" value="F:metal ion binding"/>
    <property type="evidence" value="ECO:0007669"/>
    <property type="project" value="UniProtKB-KW"/>
</dbReference>
<dbReference type="InterPro" id="IPR013529">
    <property type="entry name" value="Glyco_hydro_42_N"/>
</dbReference>
<dbReference type="InterPro" id="IPR013780">
    <property type="entry name" value="Glyco_hydro_b"/>
</dbReference>
<evidence type="ECO:0000256" key="1">
    <source>
        <dbReference type="ARBA" id="ARBA00001412"/>
    </source>
</evidence>
<comment type="similarity">
    <text evidence="2 6">Belongs to the glycosyl hydrolase 42 family.</text>
</comment>
<evidence type="ECO:0000256" key="2">
    <source>
        <dbReference type="ARBA" id="ARBA00005940"/>
    </source>
</evidence>
<evidence type="ECO:0000256" key="7">
    <source>
        <dbReference type="PIRSR" id="PIRSR001084-1"/>
    </source>
</evidence>
<gene>
    <name evidence="12" type="ORF">FYJ85_15925</name>
</gene>
<feature type="domain" description="Glycoside hydrolase family 42 N-terminal" evidence="10">
    <location>
        <begin position="52"/>
        <end position="416"/>
    </location>
</feature>
<evidence type="ECO:0000259" key="11">
    <source>
        <dbReference type="Pfam" id="PF08532"/>
    </source>
</evidence>
<dbReference type="InterPro" id="IPR003476">
    <property type="entry name" value="Glyco_hydro_42"/>
</dbReference>
<feature type="binding site" evidence="9">
    <location>
        <position position="200"/>
    </location>
    <ligand>
        <name>Zn(2+)</name>
        <dbReference type="ChEBI" id="CHEBI:29105"/>
    </ligand>
</feature>
<dbReference type="PANTHER" id="PTHR36447">
    <property type="entry name" value="BETA-GALACTOSIDASE GANA"/>
    <property type="match status" value="1"/>
</dbReference>
<evidence type="ECO:0000313" key="12">
    <source>
        <dbReference type="EMBL" id="MST98527.1"/>
    </source>
</evidence>
<evidence type="ECO:0000256" key="4">
    <source>
        <dbReference type="ARBA" id="ARBA00022801"/>
    </source>
</evidence>
<dbReference type="SUPFAM" id="SSF51445">
    <property type="entry name" value="(Trans)glycosidases"/>
    <property type="match status" value="1"/>
</dbReference>
<sequence length="706" mass="79952">MLMAYAFRRGARKTRGRWPRIKQLFGGRWENTAMNHYGPIIRHAAEILHGGDYNPDQWLENPKIIDRDFELMEKSGCNTFSVGIFSWTALEPAPGEYRFDWLDRIMDRMAEHGFHVILATPSGAKPAWLATAYPEVCRVDADRRREPYGSRHNHCWSSPVYRERLGAINAKLAERYADHPALSAWHISNEYSGACYCERCIDRFRGWLKERYGTLENLNRAWCNAFWSHLHTGWNEITPWGGSECNTLDWRRFTTFQCCDFMKFEVDTVKKFTPDIPATTNMMGFFEGLDYWRVAEVCDFISDDVYPPWDTQPDIRLLAAEISMRHDMHRSMKGGKPFLIMESAPSATNWCPCHRLKRPNQHRFEELCAVGHGADGTLYFQWRKSRGNLERFHGAVVDHAGSSETRVFRDVAELGALYRKCPELCGSGYPVEAAVVFDWENYWSFSISSGPGDTRQKKYVETVLEHYRALWTQNVPLDVIESLSDFSKYRLLVCPMLLMLKPGVAERLKAFVSGGGTLVMTCLSGCEDESGRCFLDGWPGDGLMDLFGIWNEEIGGIPPFDRQSLRFGGREYEVVEYAERIHPRGAQVLAEYTSDFYAGAPAVTVNASGNGKAYYIAARTREAFLADLYAGIISEIGIKPVLPAGNDGICGALRVGRGGEWLFLYNYTGEKREAVLPAGKFTVVGSGAAASGYLMLPPYGAEILKK</sequence>
<protein>
    <recommendedName>
        <fullName evidence="3 6">Beta-galactosidase</fullName>
        <shortName evidence="6">Beta-gal</shortName>
        <ecNumber evidence="3 6">3.2.1.23</ecNumber>
    </recommendedName>
</protein>
<keyword evidence="4 6" id="KW-0378">Hydrolase</keyword>
<dbReference type="InterPro" id="IPR017853">
    <property type="entry name" value="GH"/>
</dbReference>
<dbReference type="Pfam" id="PF08532">
    <property type="entry name" value="Glyco_hydro_42M"/>
    <property type="match status" value="1"/>
</dbReference>
<reference evidence="12 13" key="1">
    <citation type="submission" date="2019-08" db="EMBL/GenBank/DDBJ databases">
        <title>In-depth cultivation of the pig gut microbiome towards novel bacterial diversity and tailored functional studies.</title>
        <authorList>
            <person name="Wylensek D."/>
            <person name="Hitch T.C.A."/>
            <person name="Clavel T."/>
        </authorList>
    </citation>
    <scope>NUCLEOTIDE SEQUENCE [LARGE SCALE GENOMIC DNA]</scope>
    <source>
        <strain evidence="12 13">BBE-744-WT-12</strain>
    </source>
</reference>
<dbReference type="Gene3D" id="3.40.50.880">
    <property type="match status" value="1"/>
</dbReference>
<dbReference type="Proteomes" id="UP000435649">
    <property type="component" value="Unassembled WGS sequence"/>
</dbReference>
<feature type="binding site" evidence="8">
    <location>
        <position position="350"/>
    </location>
    <ligand>
        <name>substrate</name>
    </ligand>
</feature>
<feature type="binding site" evidence="9">
    <location>
        <position position="195"/>
    </location>
    <ligand>
        <name>Zn(2+)</name>
        <dbReference type="ChEBI" id="CHEBI:29105"/>
    </ligand>
</feature>
<dbReference type="CDD" id="cd03143">
    <property type="entry name" value="A4_beta-galactosidase_middle_domain"/>
    <property type="match status" value="1"/>
</dbReference>
<keyword evidence="5 6" id="KW-0326">Glycosidase</keyword>
<accession>A0A844G461</accession>
<dbReference type="AlphaFoldDB" id="A0A844G461"/>
<proteinExistence type="inferred from homology"/>
<dbReference type="Gene3D" id="2.60.40.1180">
    <property type="entry name" value="Golgi alpha-mannosidase II"/>
    <property type="match status" value="1"/>
</dbReference>
<keyword evidence="9" id="KW-0479">Metal-binding</keyword>
<evidence type="ECO:0000256" key="3">
    <source>
        <dbReference type="ARBA" id="ARBA00012756"/>
    </source>
</evidence>
<keyword evidence="9" id="KW-0862">Zinc</keyword>
<feature type="binding site" evidence="8">
    <location>
        <position position="189"/>
    </location>
    <ligand>
        <name>substrate</name>
    </ligand>
</feature>
<evidence type="ECO:0000256" key="5">
    <source>
        <dbReference type="ARBA" id="ARBA00023295"/>
    </source>
</evidence>
<evidence type="ECO:0000259" key="10">
    <source>
        <dbReference type="Pfam" id="PF02449"/>
    </source>
</evidence>
<dbReference type="Gene3D" id="3.20.20.80">
    <property type="entry name" value="Glycosidases"/>
    <property type="match status" value="1"/>
</dbReference>
<evidence type="ECO:0000256" key="9">
    <source>
        <dbReference type="PIRSR" id="PIRSR001084-3"/>
    </source>
</evidence>
<dbReference type="EC" id="3.2.1.23" evidence="3 6"/>
<comment type="catalytic activity">
    <reaction evidence="1 6">
        <text>Hydrolysis of terminal non-reducing beta-D-galactose residues in beta-D-galactosides.</text>
        <dbReference type="EC" id="3.2.1.23"/>
    </reaction>
</comment>
<dbReference type="EMBL" id="VUNS01000020">
    <property type="protein sequence ID" value="MST98527.1"/>
    <property type="molecule type" value="Genomic_DNA"/>
</dbReference>
<dbReference type="PIRSF" id="PIRSF001084">
    <property type="entry name" value="B-galactosidase"/>
    <property type="match status" value="1"/>
</dbReference>
<dbReference type="GO" id="GO:0005975">
    <property type="term" value="P:carbohydrate metabolic process"/>
    <property type="evidence" value="ECO:0007669"/>
    <property type="project" value="InterPro"/>
</dbReference>
<name>A0A844G461_9BACT</name>
<evidence type="ECO:0000256" key="8">
    <source>
        <dbReference type="PIRSR" id="PIRSR001084-2"/>
    </source>
</evidence>
<evidence type="ECO:0000256" key="6">
    <source>
        <dbReference type="PIRNR" id="PIRNR001084"/>
    </source>
</evidence>
<dbReference type="InterPro" id="IPR029062">
    <property type="entry name" value="Class_I_gatase-like"/>
</dbReference>
<evidence type="ECO:0000313" key="13">
    <source>
        <dbReference type="Proteomes" id="UP000435649"/>
    </source>
</evidence>
<dbReference type="InterPro" id="IPR013738">
    <property type="entry name" value="Beta_galactosidase_Trimer"/>
</dbReference>
<feature type="binding site" evidence="9">
    <location>
        <position position="155"/>
    </location>
    <ligand>
        <name>Zn(2+)</name>
        <dbReference type="ChEBI" id="CHEBI:29105"/>
    </ligand>
</feature>
<feature type="domain" description="Beta-galactosidase trimerisation" evidence="11">
    <location>
        <begin position="432"/>
        <end position="638"/>
    </location>
</feature>
<dbReference type="SUPFAM" id="SSF52317">
    <property type="entry name" value="Class I glutamine amidotransferase-like"/>
    <property type="match status" value="1"/>
</dbReference>
<organism evidence="12 13">
    <name type="scientific">Victivallis lenta</name>
    <dbReference type="NCBI Taxonomy" id="2606640"/>
    <lineage>
        <taxon>Bacteria</taxon>
        <taxon>Pseudomonadati</taxon>
        <taxon>Lentisphaerota</taxon>
        <taxon>Lentisphaeria</taxon>
        <taxon>Victivallales</taxon>
        <taxon>Victivallaceae</taxon>
        <taxon>Victivallis</taxon>
    </lineage>
</organism>